<keyword evidence="6" id="KW-0410">Iron transport</keyword>
<dbReference type="EMBL" id="CAWUHC010000027">
    <property type="protein sequence ID" value="CAK7219383.1"/>
    <property type="molecule type" value="Genomic_DNA"/>
</dbReference>
<sequence>MPRPALLTPSRIVRRLATTTMTSSTSSPQLLFSRSACRQCRRVIPAAPTAPRRLFSSTAPVTANSPFRASASRLAQPPQAGSPSLSAYTHQSVVEPMEMTESEYHALADDYLDRLLVRLEDMQDAREDVDVEYASGVLTLAFTASENNPRPRTYVINKQPPNKQIWLSSPISGPKRYDWVLDARASGDGAPGKWIYLKDGSALNDLLRDEMDIDLDAEFEE</sequence>
<dbReference type="SMART" id="SM01219">
    <property type="entry name" value="Frataxin_Cyay"/>
    <property type="match status" value="1"/>
</dbReference>
<evidence type="ECO:0000256" key="2">
    <source>
        <dbReference type="ARBA" id="ARBA00008183"/>
    </source>
</evidence>
<dbReference type="Pfam" id="PF01491">
    <property type="entry name" value="Frataxin_Cyay"/>
    <property type="match status" value="1"/>
</dbReference>
<evidence type="ECO:0000256" key="8">
    <source>
        <dbReference type="ARBA" id="ARBA00023002"/>
    </source>
</evidence>
<dbReference type="Proteomes" id="UP001642406">
    <property type="component" value="Unassembled WGS sequence"/>
</dbReference>
<dbReference type="NCBIfam" id="TIGR03421">
    <property type="entry name" value="FeS_CyaY"/>
    <property type="match status" value="1"/>
</dbReference>
<evidence type="ECO:0000256" key="3">
    <source>
        <dbReference type="ARBA" id="ARBA00013107"/>
    </source>
</evidence>
<name>A0ABP0BII8_9PEZI</name>
<comment type="similarity">
    <text evidence="2">Belongs to the frataxin family.</text>
</comment>
<dbReference type="SUPFAM" id="SSF55387">
    <property type="entry name" value="Frataxin/Nqo15-like"/>
    <property type="match status" value="1"/>
</dbReference>
<evidence type="ECO:0000256" key="10">
    <source>
        <dbReference type="ARBA" id="ARBA00023065"/>
    </source>
</evidence>
<dbReference type="GO" id="GO:0004322">
    <property type="term" value="F:ferroxidase activity"/>
    <property type="evidence" value="ECO:0007669"/>
    <property type="project" value="UniProtKB-EC"/>
</dbReference>
<dbReference type="InterPro" id="IPR002908">
    <property type="entry name" value="Frataxin/CyaY"/>
</dbReference>
<evidence type="ECO:0000256" key="4">
    <source>
        <dbReference type="ARBA" id="ARBA00022434"/>
    </source>
</evidence>
<keyword evidence="11" id="KW-0496">Mitochondrion</keyword>
<dbReference type="PROSITE" id="PS01344">
    <property type="entry name" value="FRATAXIN_1"/>
    <property type="match status" value="1"/>
</dbReference>
<evidence type="ECO:0000256" key="6">
    <source>
        <dbReference type="ARBA" id="ARBA00022496"/>
    </source>
</evidence>
<dbReference type="NCBIfam" id="TIGR03422">
    <property type="entry name" value="mito_frataxin"/>
    <property type="match status" value="1"/>
</dbReference>
<dbReference type="InterPro" id="IPR017789">
    <property type="entry name" value="Frataxin"/>
</dbReference>
<keyword evidence="8 13" id="KW-0560">Oxidoreductase</keyword>
<comment type="catalytic activity">
    <reaction evidence="12">
        <text>4 Fe(2+) + O2 + 4 H(+) = 4 Fe(3+) + 2 H2O</text>
        <dbReference type="Rhea" id="RHEA:11148"/>
        <dbReference type="ChEBI" id="CHEBI:15377"/>
        <dbReference type="ChEBI" id="CHEBI:15378"/>
        <dbReference type="ChEBI" id="CHEBI:15379"/>
        <dbReference type="ChEBI" id="CHEBI:29033"/>
        <dbReference type="ChEBI" id="CHEBI:29034"/>
        <dbReference type="EC" id="1.16.3.1"/>
    </reaction>
</comment>
<accession>A0ABP0BII8</accession>
<evidence type="ECO:0000313" key="13">
    <source>
        <dbReference type="EMBL" id="CAK7219383.1"/>
    </source>
</evidence>
<protein>
    <recommendedName>
        <fullName evidence="3">ferroxidase</fullName>
        <ecNumber evidence="3">1.16.3.1</ecNumber>
    </recommendedName>
</protein>
<dbReference type="InterPro" id="IPR020895">
    <property type="entry name" value="Frataxin_CS"/>
</dbReference>
<evidence type="ECO:0000256" key="9">
    <source>
        <dbReference type="ARBA" id="ARBA00023004"/>
    </source>
</evidence>
<comment type="subcellular location">
    <subcellularLocation>
        <location evidence="1">Mitochondrion</location>
    </subcellularLocation>
</comment>
<comment type="caution">
    <text evidence="13">The sequence shown here is derived from an EMBL/GenBank/DDBJ whole genome shotgun (WGS) entry which is preliminary data.</text>
</comment>
<proteinExistence type="inferred from homology"/>
<organism evidence="13 14">
    <name type="scientific">Sporothrix bragantina</name>
    <dbReference type="NCBI Taxonomy" id="671064"/>
    <lineage>
        <taxon>Eukaryota</taxon>
        <taxon>Fungi</taxon>
        <taxon>Dikarya</taxon>
        <taxon>Ascomycota</taxon>
        <taxon>Pezizomycotina</taxon>
        <taxon>Sordariomycetes</taxon>
        <taxon>Sordariomycetidae</taxon>
        <taxon>Ophiostomatales</taxon>
        <taxon>Ophiostomataceae</taxon>
        <taxon>Sporothrix</taxon>
    </lineage>
</organism>
<dbReference type="PANTHER" id="PTHR16821">
    <property type="entry name" value="FRATAXIN"/>
    <property type="match status" value="1"/>
</dbReference>
<reference evidence="13 14" key="1">
    <citation type="submission" date="2024-01" db="EMBL/GenBank/DDBJ databases">
        <authorList>
            <person name="Allen C."/>
            <person name="Tagirdzhanova G."/>
        </authorList>
    </citation>
    <scope>NUCLEOTIDE SEQUENCE [LARGE SCALE GENOMIC DNA]</scope>
</reference>
<evidence type="ECO:0000256" key="11">
    <source>
        <dbReference type="ARBA" id="ARBA00023128"/>
    </source>
</evidence>
<keyword evidence="10" id="KW-0406">Ion transport</keyword>
<dbReference type="PROSITE" id="PS50810">
    <property type="entry name" value="FRATAXIN_2"/>
    <property type="match status" value="1"/>
</dbReference>
<keyword evidence="14" id="KW-1185">Reference proteome</keyword>
<evidence type="ECO:0000256" key="7">
    <source>
        <dbReference type="ARBA" id="ARBA00022946"/>
    </source>
</evidence>
<keyword evidence="7" id="KW-0809">Transit peptide</keyword>
<gene>
    <name evidence="13" type="primary">YFH1</name>
    <name evidence="13" type="ORF">SBRCBS47491_003825</name>
</gene>
<evidence type="ECO:0000256" key="12">
    <source>
        <dbReference type="ARBA" id="ARBA00047990"/>
    </source>
</evidence>
<dbReference type="Gene3D" id="3.30.920.10">
    <property type="entry name" value="Frataxin/CyaY"/>
    <property type="match status" value="1"/>
</dbReference>
<keyword evidence="5" id="KW-0813">Transport</keyword>
<keyword evidence="9" id="KW-0408">Iron</keyword>
<dbReference type="InterPro" id="IPR036524">
    <property type="entry name" value="Frataxin/CyaY_sf"/>
</dbReference>
<dbReference type="PANTHER" id="PTHR16821:SF2">
    <property type="entry name" value="FRATAXIN, MITOCHONDRIAL"/>
    <property type="match status" value="1"/>
</dbReference>
<dbReference type="EC" id="1.16.3.1" evidence="3"/>
<keyword evidence="4" id="KW-0409">Iron storage</keyword>
<evidence type="ECO:0000256" key="1">
    <source>
        <dbReference type="ARBA" id="ARBA00004173"/>
    </source>
</evidence>
<evidence type="ECO:0000256" key="5">
    <source>
        <dbReference type="ARBA" id="ARBA00022448"/>
    </source>
</evidence>
<evidence type="ECO:0000313" key="14">
    <source>
        <dbReference type="Proteomes" id="UP001642406"/>
    </source>
</evidence>